<sequence>MKKLYLLALSCLLLTQCKKGEDGTRPGEEVPAKIDIEKRTVEIIKETAAQAVGTWVLQELHINATKIYGAQPLGIRKDTVFKDFATLKLYPATRARYKPVQAKHPEFEGTITLKNKTYPVYFSLLVNPDYLFRSQGPQAFFFFDYSFPDGMHIPEEEERLLKDLGVVGDNFSFQVQPKAPLMVWKGLNRGVKEIVFKKVQ</sequence>
<name>A0A2S7IMG7_9BACT</name>
<dbReference type="OrthoDB" id="878045at2"/>
<gene>
    <name evidence="1" type="ORF">C5O19_04435</name>
</gene>
<dbReference type="AlphaFoldDB" id="A0A2S7IMG7"/>
<dbReference type="Proteomes" id="UP000239590">
    <property type="component" value="Unassembled WGS sequence"/>
</dbReference>
<keyword evidence="2" id="KW-1185">Reference proteome</keyword>
<proteinExistence type="predicted"/>
<dbReference type="EMBL" id="PTRA01000001">
    <property type="protein sequence ID" value="PQA58912.1"/>
    <property type="molecule type" value="Genomic_DNA"/>
</dbReference>
<accession>A0A2S7IMG7</accession>
<comment type="caution">
    <text evidence="1">The sequence shown here is derived from an EMBL/GenBank/DDBJ whole genome shotgun (WGS) entry which is preliminary data.</text>
</comment>
<dbReference type="RefSeq" id="WP_104710080.1">
    <property type="nucleotide sequence ID" value="NZ_PTRA01000001.1"/>
</dbReference>
<protein>
    <submittedName>
        <fullName evidence="1">Uncharacterized protein</fullName>
    </submittedName>
</protein>
<reference evidence="2" key="1">
    <citation type="submission" date="2018-02" db="EMBL/GenBank/DDBJ databases">
        <title>Genome sequencing of Solimonas sp. HR-BB.</title>
        <authorList>
            <person name="Lee Y."/>
            <person name="Jeon C.O."/>
        </authorList>
    </citation>
    <scope>NUCLEOTIDE SEQUENCE [LARGE SCALE GENOMIC DNA]</scope>
    <source>
        <strain evidence="2">HR-U</strain>
    </source>
</reference>
<evidence type="ECO:0000313" key="1">
    <source>
        <dbReference type="EMBL" id="PQA58912.1"/>
    </source>
</evidence>
<organism evidence="1 2">
    <name type="scientific">Siphonobacter curvatus</name>
    <dbReference type="NCBI Taxonomy" id="2094562"/>
    <lineage>
        <taxon>Bacteria</taxon>
        <taxon>Pseudomonadati</taxon>
        <taxon>Bacteroidota</taxon>
        <taxon>Cytophagia</taxon>
        <taxon>Cytophagales</taxon>
        <taxon>Cytophagaceae</taxon>
        <taxon>Siphonobacter</taxon>
    </lineage>
</organism>
<evidence type="ECO:0000313" key="2">
    <source>
        <dbReference type="Proteomes" id="UP000239590"/>
    </source>
</evidence>